<evidence type="ECO:0000313" key="1">
    <source>
        <dbReference type="EMBL" id="KRK10007.1"/>
    </source>
</evidence>
<protein>
    <submittedName>
        <fullName evidence="1">Hydrolase of the HAD superfamily protein</fullName>
    </submittedName>
</protein>
<accession>A0A0R1ESS0</accession>
<dbReference type="PATRIC" id="fig|1423816.3.peg.2016"/>
<dbReference type="AlphaFoldDB" id="A0A0R1ESS0"/>
<dbReference type="GO" id="GO:0005829">
    <property type="term" value="C:cytosol"/>
    <property type="evidence" value="ECO:0007669"/>
    <property type="project" value="TreeGrafter"/>
</dbReference>
<reference evidence="1 2" key="1">
    <citation type="journal article" date="2015" name="Genome Announc.">
        <title>Expanding the biotechnology potential of lactobacilli through comparative genomics of 213 strains and associated genera.</title>
        <authorList>
            <person name="Sun Z."/>
            <person name="Harris H.M."/>
            <person name="McCann A."/>
            <person name="Guo C."/>
            <person name="Argimon S."/>
            <person name="Zhang W."/>
            <person name="Yang X."/>
            <person name="Jeffery I.B."/>
            <person name="Cooney J.C."/>
            <person name="Kagawa T.F."/>
            <person name="Liu W."/>
            <person name="Song Y."/>
            <person name="Salvetti E."/>
            <person name="Wrobel A."/>
            <person name="Rasinkangas P."/>
            <person name="Parkhill J."/>
            <person name="Rea M.C."/>
            <person name="O'Sullivan O."/>
            <person name="Ritari J."/>
            <person name="Douillard F.P."/>
            <person name="Paul Ross R."/>
            <person name="Yang R."/>
            <person name="Briner A.E."/>
            <person name="Felis G.E."/>
            <person name="de Vos W.M."/>
            <person name="Barrangou R."/>
            <person name="Klaenhammer T.R."/>
            <person name="Caufield P.W."/>
            <person name="Cui Y."/>
            <person name="Zhang H."/>
            <person name="O'Toole P.W."/>
        </authorList>
    </citation>
    <scope>NUCLEOTIDE SEQUENCE [LARGE SCALE GENOMIC DNA]</scope>
    <source>
        <strain evidence="1 2">DSM 20178</strain>
    </source>
</reference>
<dbReference type="PANTHER" id="PTHR10000:SF8">
    <property type="entry name" value="HAD SUPERFAMILY HYDROLASE-LIKE, TYPE 3"/>
    <property type="match status" value="1"/>
</dbReference>
<comment type="caution">
    <text evidence="1">The sequence shown here is derived from an EMBL/GenBank/DDBJ whole genome shotgun (WGS) entry which is preliminary data.</text>
</comment>
<dbReference type="SFLD" id="SFLDG01144">
    <property type="entry name" value="C2.B.4:_PGP_Like"/>
    <property type="match status" value="1"/>
</dbReference>
<organism evidence="1 2">
    <name type="scientific">Lacticaseibacillus zeae DSM 20178 = KCTC 3804</name>
    <dbReference type="NCBI Taxonomy" id="1423816"/>
    <lineage>
        <taxon>Bacteria</taxon>
        <taxon>Bacillati</taxon>
        <taxon>Bacillota</taxon>
        <taxon>Bacilli</taxon>
        <taxon>Lactobacillales</taxon>
        <taxon>Lactobacillaceae</taxon>
        <taxon>Lacticaseibacillus</taxon>
    </lineage>
</organism>
<keyword evidence="1" id="KW-0378">Hydrolase</keyword>
<gene>
    <name evidence="1" type="ORF">FD51_GL001941</name>
</gene>
<dbReference type="CDD" id="cd07516">
    <property type="entry name" value="HAD_Pase"/>
    <property type="match status" value="1"/>
</dbReference>
<name>A0A0R1ESS0_LACZE</name>
<dbReference type="Gene3D" id="3.40.50.1000">
    <property type="entry name" value="HAD superfamily/HAD-like"/>
    <property type="match status" value="1"/>
</dbReference>
<dbReference type="Pfam" id="PF08282">
    <property type="entry name" value="Hydrolase_3"/>
    <property type="match status" value="1"/>
</dbReference>
<dbReference type="Gene3D" id="3.30.1240.10">
    <property type="match status" value="1"/>
</dbReference>
<dbReference type="SFLD" id="SFLDS00003">
    <property type="entry name" value="Haloacid_Dehalogenase"/>
    <property type="match status" value="1"/>
</dbReference>
<dbReference type="PANTHER" id="PTHR10000">
    <property type="entry name" value="PHOSPHOSERINE PHOSPHATASE"/>
    <property type="match status" value="1"/>
</dbReference>
<dbReference type="InterPro" id="IPR036412">
    <property type="entry name" value="HAD-like_sf"/>
</dbReference>
<dbReference type="GO" id="GO:0000287">
    <property type="term" value="F:magnesium ion binding"/>
    <property type="evidence" value="ECO:0007669"/>
    <property type="project" value="TreeGrafter"/>
</dbReference>
<evidence type="ECO:0000313" key="2">
    <source>
        <dbReference type="Proteomes" id="UP000051984"/>
    </source>
</evidence>
<dbReference type="InterPro" id="IPR006379">
    <property type="entry name" value="HAD-SF_hydro_IIB"/>
</dbReference>
<dbReference type="InterPro" id="IPR000150">
    <property type="entry name" value="Cof"/>
</dbReference>
<dbReference type="Proteomes" id="UP000051984">
    <property type="component" value="Unassembled WGS sequence"/>
</dbReference>
<dbReference type="SUPFAM" id="SSF56784">
    <property type="entry name" value="HAD-like"/>
    <property type="match status" value="1"/>
</dbReference>
<dbReference type="NCBIfam" id="TIGR00099">
    <property type="entry name" value="Cof-subfamily"/>
    <property type="match status" value="1"/>
</dbReference>
<dbReference type="EMBL" id="AZCT01000026">
    <property type="protein sequence ID" value="KRK10007.1"/>
    <property type="molecule type" value="Genomic_DNA"/>
</dbReference>
<dbReference type="InterPro" id="IPR023214">
    <property type="entry name" value="HAD_sf"/>
</dbReference>
<dbReference type="eggNOG" id="COG0561">
    <property type="taxonomic scope" value="Bacteria"/>
</dbReference>
<dbReference type="SFLD" id="SFLDG01140">
    <property type="entry name" value="C2.B:_Phosphomannomutase_and_P"/>
    <property type="match status" value="1"/>
</dbReference>
<dbReference type="NCBIfam" id="TIGR01484">
    <property type="entry name" value="HAD-SF-IIB"/>
    <property type="match status" value="1"/>
</dbReference>
<sequence>MTAMFRLIAVDLDDTLLDSHKQLSSATIRGLKAAQAKGIKIVPCTGRPLPGVRTTLDALGLHGDDQYVIVQGGGVVQSTNGKIIAQKFLNHQDYQDFSTFATHVSAAGIDSNVITPAGDVYTADRNISKYTVLQAWENHAGIKVREPQEMPDDFVIAKGLLLGEPENLAKIQPQAEAEFGNRFTVIRSMPFMLEIMPRGVNKGWGLAQLTQYLGLHPDNVIAFGDEHNDLDMFDFAGTSIAVANGQDVVKDQADYVTASNDEDGVVQALKHFKII</sequence>
<dbReference type="GO" id="GO:0016791">
    <property type="term" value="F:phosphatase activity"/>
    <property type="evidence" value="ECO:0007669"/>
    <property type="project" value="UniProtKB-ARBA"/>
</dbReference>
<proteinExistence type="predicted"/>